<evidence type="ECO:0000313" key="2">
    <source>
        <dbReference type="EMBL" id="PVI04185.1"/>
    </source>
</evidence>
<proteinExistence type="predicted"/>
<keyword evidence="3" id="KW-1185">Reference proteome</keyword>
<sequence length="321" mass="34722">MLVLEKLTKTTINLPQGGQVTAICNKSAEGGSLICRTLMIGLHGGSYDSSYFAAHDSASPFEICDKFRMPMIAIDRPSYGQSTAVAPLEETNETFMKSQARYITETILPAVWSCFKDRLGTVRLIIYGHGIGAAIAAMVASNYSRLVETSAIMYPLDGIILSSVAGKAALSVADEEAPSNVDGAPTGFPLDVKNMVMLNGPGFDFASADMLQLSATLDRPMPSAEFYDITWQWPTYWKSYFADIGVHVLHIIEEGGPMWKGSREMQEAFVIELNRTGSGKGEVTTHLVKHAPHCIELSHAAPEAVLAAIGWAMALERLGKA</sequence>
<dbReference type="Gene3D" id="3.40.50.1820">
    <property type="entry name" value="alpha/beta hydrolase"/>
    <property type="match status" value="1"/>
</dbReference>
<dbReference type="SUPFAM" id="SSF53474">
    <property type="entry name" value="alpha/beta-Hydrolases"/>
    <property type="match status" value="1"/>
</dbReference>
<organism evidence="2 3">
    <name type="scientific">Periconia macrospinosa</name>
    <dbReference type="NCBI Taxonomy" id="97972"/>
    <lineage>
        <taxon>Eukaryota</taxon>
        <taxon>Fungi</taxon>
        <taxon>Dikarya</taxon>
        <taxon>Ascomycota</taxon>
        <taxon>Pezizomycotina</taxon>
        <taxon>Dothideomycetes</taxon>
        <taxon>Pleosporomycetidae</taxon>
        <taxon>Pleosporales</taxon>
        <taxon>Massarineae</taxon>
        <taxon>Periconiaceae</taxon>
        <taxon>Periconia</taxon>
    </lineage>
</organism>
<dbReference type="InterPro" id="IPR029058">
    <property type="entry name" value="AB_hydrolase_fold"/>
</dbReference>
<dbReference type="STRING" id="97972.A0A2V1E419"/>
<dbReference type="OrthoDB" id="5371334at2759"/>
<dbReference type="AlphaFoldDB" id="A0A2V1E419"/>
<dbReference type="Proteomes" id="UP000244855">
    <property type="component" value="Unassembled WGS sequence"/>
</dbReference>
<dbReference type="InterPro" id="IPR000073">
    <property type="entry name" value="AB_hydrolase_1"/>
</dbReference>
<feature type="domain" description="AB hydrolase-1" evidence="1">
    <location>
        <begin position="42"/>
        <end position="306"/>
    </location>
</feature>
<accession>A0A2V1E419</accession>
<evidence type="ECO:0000259" key="1">
    <source>
        <dbReference type="Pfam" id="PF12697"/>
    </source>
</evidence>
<gene>
    <name evidence="2" type="ORF">DM02DRAFT_611646</name>
</gene>
<protein>
    <recommendedName>
        <fullName evidence="1">AB hydrolase-1 domain-containing protein</fullName>
    </recommendedName>
</protein>
<evidence type="ECO:0000313" key="3">
    <source>
        <dbReference type="Proteomes" id="UP000244855"/>
    </source>
</evidence>
<dbReference type="EMBL" id="KZ805323">
    <property type="protein sequence ID" value="PVI04185.1"/>
    <property type="molecule type" value="Genomic_DNA"/>
</dbReference>
<reference evidence="2 3" key="1">
    <citation type="journal article" date="2018" name="Sci. Rep.">
        <title>Comparative genomics provides insights into the lifestyle and reveals functional heterogeneity of dark septate endophytic fungi.</title>
        <authorList>
            <person name="Knapp D.G."/>
            <person name="Nemeth J.B."/>
            <person name="Barry K."/>
            <person name="Hainaut M."/>
            <person name="Henrissat B."/>
            <person name="Johnson J."/>
            <person name="Kuo A."/>
            <person name="Lim J.H.P."/>
            <person name="Lipzen A."/>
            <person name="Nolan M."/>
            <person name="Ohm R.A."/>
            <person name="Tamas L."/>
            <person name="Grigoriev I.V."/>
            <person name="Spatafora J.W."/>
            <person name="Nagy L.G."/>
            <person name="Kovacs G.M."/>
        </authorList>
    </citation>
    <scope>NUCLEOTIDE SEQUENCE [LARGE SCALE GENOMIC DNA]</scope>
    <source>
        <strain evidence="2 3">DSE2036</strain>
    </source>
</reference>
<name>A0A2V1E419_9PLEO</name>
<dbReference type="Pfam" id="PF12697">
    <property type="entry name" value="Abhydrolase_6"/>
    <property type="match status" value="1"/>
</dbReference>